<dbReference type="VEuPathDB" id="FungiDB:PSTT_04903"/>
<comment type="pathway">
    <text evidence="1">Metabolic intermediate biosynthesis; chorismate biosynthesis; chorismate from D-erythrose 4-phosphate and phosphoenolpyruvate: step 7/7.</text>
</comment>
<dbReference type="VEuPathDB" id="FungiDB:PSHT_03034"/>
<protein>
    <recommendedName>
        <fullName evidence="3">chorismate synthase</fullName>
        <ecNumber evidence="3">4.2.3.5</ecNumber>
    </recommendedName>
</protein>
<evidence type="ECO:0000256" key="4">
    <source>
        <dbReference type="ARBA" id="ARBA00022605"/>
    </source>
</evidence>
<evidence type="ECO:0000313" key="7">
    <source>
        <dbReference type="EMBL" id="POW11865.1"/>
    </source>
</evidence>
<dbReference type="Pfam" id="PF01264">
    <property type="entry name" value="Chorismate_synt"/>
    <property type="match status" value="1"/>
</dbReference>
<evidence type="ECO:0000256" key="3">
    <source>
        <dbReference type="ARBA" id="ARBA00013036"/>
    </source>
</evidence>
<evidence type="ECO:0000313" key="8">
    <source>
        <dbReference type="Proteomes" id="UP000239156"/>
    </source>
</evidence>
<keyword evidence="6" id="KW-0456">Lyase</keyword>
<evidence type="ECO:0000256" key="2">
    <source>
        <dbReference type="ARBA" id="ARBA00008014"/>
    </source>
</evidence>
<dbReference type="PANTHER" id="PTHR21085">
    <property type="entry name" value="CHORISMATE SYNTHASE"/>
    <property type="match status" value="1"/>
</dbReference>
<name>A0A2S4VQP0_9BASI</name>
<evidence type="ECO:0000256" key="6">
    <source>
        <dbReference type="ARBA" id="ARBA00023239"/>
    </source>
</evidence>
<organism evidence="7 8">
    <name type="scientific">Puccinia striiformis</name>
    <dbReference type="NCBI Taxonomy" id="27350"/>
    <lineage>
        <taxon>Eukaryota</taxon>
        <taxon>Fungi</taxon>
        <taxon>Dikarya</taxon>
        <taxon>Basidiomycota</taxon>
        <taxon>Pucciniomycotina</taxon>
        <taxon>Pucciniomycetes</taxon>
        <taxon>Pucciniales</taxon>
        <taxon>Pucciniaceae</taxon>
        <taxon>Puccinia</taxon>
    </lineage>
</organism>
<dbReference type="InterPro" id="IPR000453">
    <property type="entry name" value="Chorismate_synth"/>
</dbReference>
<evidence type="ECO:0000256" key="5">
    <source>
        <dbReference type="ARBA" id="ARBA00023141"/>
    </source>
</evidence>
<keyword evidence="4" id="KW-0028">Amino-acid biosynthesis</keyword>
<gene>
    <name evidence="7" type="ORF">PSTT_04903</name>
</gene>
<dbReference type="PANTHER" id="PTHR21085:SF0">
    <property type="entry name" value="CHORISMATE SYNTHASE"/>
    <property type="match status" value="1"/>
</dbReference>
<reference evidence="7" key="1">
    <citation type="submission" date="2017-12" db="EMBL/GenBank/DDBJ databases">
        <title>Gene loss provides genomic basis for host adaptation in cereal stripe rust fungi.</title>
        <authorList>
            <person name="Xia C."/>
        </authorList>
    </citation>
    <scope>NUCLEOTIDE SEQUENCE [LARGE SCALE GENOMIC DNA]</scope>
    <source>
        <strain evidence="7">93-210</strain>
    </source>
</reference>
<keyword evidence="5" id="KW-0057">Aromatic amino acid biosynthesis</keyword>
<keyword evidence="8" id="KW-1185">Reference proteome</keyword>
<accession>A0A2S4VQP0</accession>
<dbReference type="OrthoDB" id="1721239at2759"/>
<dbReference type="Proteomes" id="UP000239156">
    <property type="component" value="Unassembled WGS sequence"/>
</dbReference>
<dbReference type="SUPFAM" id="SSF103263">
    <property type="entry name" value="Chorismate synthase, AroC"/>
    <property type="match status" value="1"/>
</dbReference>
<dbReference type="InterPro" id="IPR035904">
    <property type="entry name" value="Chorismate_synth_AroC_sf"/>
</dbReference>
<sequence length="204" mass="22245">MSIRALSNVHSHEPTASRMTQVSLRITIPSAQLPCPCVDSGELTNQDFPKKIMEAKLADNSIGGIVTVIKYCTTGLGKLCFDKLRASLAHAILSIAATKGFEIGSGIKGVKMAGSQQICLLKLTMACLLQPIVVVVFKLGSIKEQPENKKDWAYKTLTQARHETPPQGTTRELTPFAPSPGFQYLDRRLLPKVLVSSHRYPTAN</sequence>
<dbReference type="EMBL" id="PKSL01000035">
    <property type="protein sequence ID" value="POW11865.1"/>
    <property type="molecule type" value="Genomic_DNA"/>
</dbReference>
<proteinExistence type="inferred from homology"/>
<dbReference type="Gene3D" id="3.60.150.10">
    <property type="entry name" value="Chorismate synthase AroC"/>
    <property type="match status" value="1"/>
</dbReference>
<dbReference type="EC" id="4.2.3.5" evidence="3"/>
<comment type="similarity">
    <text evidence="2">Belongs to the chorismate synthase family.</text>
</comment>
<evidence type="ECO:0000256" key="1">
    <source>
        <dbReference type="ARBA" id="ARBA00005044"/>
    </source>
</evidence>
<comment type="caution">
    <text evidence="7">The sequence shown here is derived from an EMBL/GenBank/DDBJ whole genome shotgun (WGS) entry which is preliminary data.</text>
</comment>